<dbReference type="EMBL" id="LNYB01000008">
    <property type="protein sequence ID" value="KTD04350.1"/>
    <property type="molecule type" value="Genomic_DNA"/>
</dbReference>
<dbReference type="RefSeq" id="WP_058443393.1">
    <property type="nucleotide sequence ID" value="NZ_CAAAHT010000013.1"/>
</dbReference>
<gene>
    <name evidence="1" type="ORF">Lfee_0177</name>
    <name evidence="2" type="ORF">NCTC12022_03623</name>
</gene>
<evidence type="ECO:0000313" key="1">
    <source>
        <dbReference type="EMBL" id="KTD04350.1"/>
    </source>
</evidence>
<organism evidence="1 3">
    <name type="scientific">Legionella feeleii</name>
    <dbReference type="NCBI Taxonomy" id="453"/>
    <lineage>
        <taxon>Bacteria</taxon>
        <taxon>Pseudomonadati</taxon>
        <taxon>Pseudomonadota</taxon>
        <taxon>Gammaproteobacteria</taxon>
        <taxon>Legionellales</taxon>
        <taxon>Legionellaceae</taxon>
        <taxon>Legionella</taxon>
    </lineage>
</organism>
<dbReference type="EMBL" id="UASS01000040">
    <property type="protein sequence ID" value="SPX62854.1"/>
    <property type="molecule type" value="Genomic_DNA"/>
</dbReference>
<dbReference type="Proteomes" id="UP000251942">
    <property type="component" value="Unassembled WGS sequence"/>
</dbReference>
<dbReference type="OrthoDB" id="5638701at2"/>
<sequence length="145" mass="16488">MRTDLYDRLITLHREMHDSSKSTAERIEAASDFERVVQTCDDNTRKIIYDAIGEAPSFTASLLYTLRAASNEYVTTNSFFSAAGTFFKVANTRLYNPTHEQREETYAVLDAARSESTIDVQHGYGDIVDLENNNPADADEHCYRF</sequence>
<reference evidence="1 3" key="1">
    <citation type="submission" date="2015-11" db="EMBL/GenBank/DDBJ databases">
        <title>Genomic analysis of 38 Legionella species identifies large and diverse effector repertoires.</title>
        <authorList>
            <person name="Burstein D."/>
            <person name="Amaro F."/>
            <person name="Zusman T."/>
            <person name="Lifshitz Z."/>
            <person name="Cohen O."/>
            <person name="Gilbert J.A."/>
            <person name="Pupko T."/>
            <person name="Shuman H.A."/>
            <person name="Segal G."/>
        </authorList>
    </citation>
    <scope>NUCLEOTIDE SEQUENCE [LARGE SCALE GENOMIC DNA]</scope>
    <source>
        <strain evidence="1 3">WO-44C</strain>
    </source>
</reference>
<evidence type="ECO:0000313" key="2">
    <source>
        <dbReference type="EMBL" id="SPX62854.1"/>
    </source>
</evidence>
<keyword evidence="3" id="KW-1185">Reference proteome</keyword>
<reference evidence="2 4" key="2">
    <citation type="submission" date="2018-06" db="EMBL/GenBank/DDBJ databases">
        <authorList>
            <consortium name="Pathogen Informatics"/>
            <person name="Doyle S."/>
        </authorList>
    </citation>
    <scope>NUCLEOTIDE SEQUENCE [LARGE SCALE GENOMIC DNA]</scope>
    <source>
        <strain evidence="2 4">NCTC12022</strain>
    </source>
</reference>
<name>A0A0W0U8P5_9GAMM</name>
<evidence type="ECO:0000313" key="4">
    <source>
        <dbReference type="Proteomes" id="UP000251942"/>
    </source>
</evidence>
<dbReference type="Proteomes" id="UP000054698">
    <property type="component" value="Unassembled WGS sequence"/>
</dbReference>
<dbReference type="PATRIC" id="fig|453.4.peg.197"/>
<accession>A0A0W0U8P5</accession>
<evidence type="ECO:0000313" key="3">
    <source>
        <dbReference type="Proteomes" id="UP000054698"/>
    </source>
</evidence>
<proteinExistence type="predicted"/>
<protein>
    <submittedName>
        <fullName evidence="1">Uncharacterized protein</fullName>
    </submittedName>
</protein>
<dbReference type="AlphaFoldDB" id="A0A0W0U8P5"/>